<dbReference type="AlphaFoldDB" id="A0AAV1D4L3"/>
<evidence type="ECO:0000256" key="1">
    <source>
        <dbReference type="SAM" id="MobiDB-lite"/>
    </source>
</evidence>
<name>A0AAV1D4L3_OLDCO</name>
<dbReference type="EMBL" id="OX459121">
    <property type="protein sequence ID" value="CAI9102682.1"/>
    <property type="molecule type" value="Genomic_DNA"/>
</dbReference>
<keyword evidence="3" id="KW-1185">Reference proteome</keyword>
<feature type="region of interest" description="Disordered" evidence="1">
    <location>
        <begin position="1"/>
        <end position="25"/>
    </location>
</feature>
<sequence>MVNLKVQGATKNPKLNPVENRKSTTTQETVVAVDIEASTSGLSQCEKDAIPVDVSAPVEKDNTPSTVAAPSAEHEATLANPKMVGANRFSVLASVVEIEDELSSDEEHVENVFVEESPRQSSKDLIRALVLVNHAKKPGMLSDDNAIGLRSSVMEEAANEDVVWSEGEKEEAVIMGEILVENTVSKKRVRKSKAERAAMKEGTILRRSARLN</sequence>
<accession>A0AAV1D4L3</accession>
<feature type="region of interest" description="Disordered" evidence="1">
    <location>
        <begin position="55"/>
        <end position="74"/>
    </location>
</feature>
<organism evidence="2 3">
    <name type="scientific">Oldenlandia corymbosa var. corymbosa</name>
    <dbReference type="NCBI Taxonomy" id="529605"/>
    <lineage>
        <taxon>Eukaryota</taxon>
        <taxon>Viridiplantae</taxon>
        <taxon>Streptophyta</taxon>
        <taxon>Embryophyta</taxon>
        <taxon>Tracheophyta</taxon>
        <taxon>Spermatophyta</taxon>
        <taxon>Magnoliopsida</taxon>
        <taxon>eudicotyledons</taxon>
        <taxon>Gunneridae</taxon>
        <taxon>Pentapetalae</taxon>
        <taxon>asterids</taxon>
        <taxon>lamiids</taxon>
        <taxon>Gentianales</taxon>
        <taxon>Rubiaceae</taxon>
        <taxon>Rubioideae</taxon>
        <taxon>Spermacoceae</taxon>
        <taxon>Hedyotis-Oldenlandia complex</taxon>
        <taxon>Oldenlandia</taxon>
    </lineage>
</organism>
<dbReference type="Proteomes" id="UP001161247">
    <property type="component" value="Chromosome 4"/>
</dbReference>
<protein>
    <submittedName>
        <fullName evidence="2">OLC1v1000984C1</fullName>
    </submittedName>
</protein>
<reference evidence="2" key="1">
    <citation type="submission" date="2023-03" db="EMBL/GenBank/DDBJ databases">
        <authorList>
            <person name="Julca I."/>
        </authorList>
    </citation>
    <scope>NUCLEOTIDE SEQUENCE</scope>
</reference>
<evidence type="ECO:0000313" key="2">
    <source>
        <dbReference type="EMBL" id="CAI9102682.1"/>
    </source>
</evidence>
<gene>
    <name evidence="2" type="ORF">OLC1_LOCUS11993</name>
</gene>
<proteinExistence type="predicted"/>
<evidence type="ECO:0000313" key="3">
    <source>
        <dbReference type="Proteomes" id="UP001161247"/>
    </source>
</evidence>